<evidence type="ECO:0000313" key="2">
    <source>
        <dbReference type="Proteomes" id="UP000236454"/>
    </source>
</evidence>
<keyword evidence="2" id="KW-1185">Reference proteome</keyword>
<dbReference type="OrthoDB" id="1446682at2"/>
<organism evidence="1 2">
    <name type="scientific">Lishizhenia tianjinensis</name>
    <dbReference type="NCBI Taxonomy" id="477690"/>
    <lineage>
        <taxon>Bacteria</taxon>
        <taxon>Pseudomonadati</taxon>
        <taxon>Bacteroidota</taxon>
        <taxon>Flavobacteriia</taxon>
        <taxon>Flavobacteriales</taxon>
        <taxon>Crocinitomicaceae</taxon>
        <taxon>Lishizhenia</taxon>
    </lineage>
</organism>
<dbReference type="RefSeq" id="WP_090246790.1">
    <property type="nucleotide sequence ID" value="NZ_FPAS01000001.1"/>
</dbReference>
<name>A0A1I6YH83_9FLAO</name>
<dbReference type="AlphaFoldDB" id="A0A1I6YH83"/>
<proteinExistence type="predicted"/>
<dbReference type="Proteomes" id="UP000236454">
    <property type="component" value="Unassembled WGS sequence"/>
</dbReference>
<dbReference type="EMBL" id="FPAS01000001">
    <property type="protein sequence ID" value="SFT49750.1"/>
    <property type="molecule type" value="Genomic_DNA"/>
</dbReference>
<accession>A0A1I6YH83</accession>
<reference evidence="1 2" key="1">
    <citation type="submission" date="2016-10" db="EMBL/GenBank/DDBJ databases">
        <authorList>
            <person name="de Groot N.N."/>
        </authorList>
    </citation>
    <scope>NUCLEOTIDE SEQUENCE [LARGE SCALE GENOMIC DNA]</scope>
    <source>
        <strain evidence="1 2">CGMCC 1.7005</strain>
    </source>
</reference>
<protein>
    <submittedName>
        <fullName evidence="1">Uncharacterized protein</fullName>
    </submittedName>
</protein>
<dbReference type="STRING" id="477690.SAMN05216474_0894"/>
<evidence type="ECO:0000313" key="1">
    <source>
        <dbReference type="EMBL" id="SFT49750.1"/>
    </source>
</evidence>
<gene>
    <name evidence="1" type="ORF">SAMN05216474_0894</name>
</gene>
<sequence>MGRPPTRPARLKDGFYIEVRNEGSKANGIKIRRDTKEEMLMAIEDYSRIKDVIVLGELKNDKWVDDKKKKKSN</sequence>